<keyword evidence="2" id="KW-1185">Reference proteome</keyword>
<dbReference type="Proteomes" id="UP000039865">
    <property type="component" value="Unassembled WGS sequence"/>
</dbReference>
<evidence type="ECO:0000313" key="2">
    <source>
        <dbReference type="Proteomes" id="UP000039865"/>
    </source>
</evidence>
<accession>A0A078B0K3</accession>
<name>A0A078B0K3_STYLE</name>
<sequence length="116" mass="13471">MESIVESQYTSIDEFINCTPEKQADIVPIEDWSKIEIEEKIKVDWHPHPLKKRLTTESNGWACDGKKQFVKCLSGITGFYQTAGVEGWKCPPCDFDLCKKCVQVSLMIERWKERED</sequence>
<organism evidence="1 2">
    <name type="scientific">Stylonychia lemnae</name>
    <name type="common">Ciliate</name>
    <dbReference type="NCBI Taxonomy" id="5949"/>
    <lineage>
        <taxon>Eukaryota</taxon>
        <taxon>Sar</taxon>
        <taxon>Alveolata</taxon>
        <taxon>Ciliophora</taxon>
        <taxon>Intramacronucleata</taxon>
        <taxon>Spirotrichea</taxon>
        <taxon>Stichotrichia</taxon>
        <taxon>Sporadotrichida</taxon>
        <taxon>Oxytrichidae</taxon>
        <taxon>Stylonychinae</taxon>
        <taxon>Stylonychia</taxon>
    </lineage>
</organism>
<dbReference type="AlphaFoldDB" id="A0A078B0K3"/>
<proteinExistence type="predicted"/>
<protein>
    <submittedName>
        <fullName evidence="1">Uncharacterized protein</fullName>
    </submittedName>
</protein>
<dbReference type="OrthoDB" id="412596at2759"/>
<evidence type="ECO:0000313" key="1">
    <source>
        <dbReference type="EMBL" id="CDW86892.1"/>
    </source>
</evidence>
<reference evidence="1 2" key="1">
    <citation type="submission" date="2014-06" db="EMBL/GenBank/DDBJ databases">
        <authorList>
            <person name="Swart Estienne"/>
        </authorList>
    </citation>
    <scope>NUCLEOTIDE SEQUENCE [LARGE SCALE GENOMIC DNA]</scope>
    <source>
        <strain evidence="1 2">130c</strain>
    </source>
</reference>
<dbReference type="InParanoid" id="A0A078B0K3"/>
<gene>
    <name evidence="1" type="primary">Contig16824.g816</name>
    <name evidence="1" type="ORF">STYLEM_15992</name>
</gene>
<dbReference type="EMBL" id="CCKQ01015083">
    <property type="protein sequence ID" value="CDW86892.1"/>
    <property type="molecule type" value="Genomic_DNA"/>
</dbReference>